<dbReference type="EMBL" id="CM051394">
    <property type="protein sequence ID" value="KAJ4730330.1"/>
    <property type="molecule type" value="Genomic_DNA"/>
</dbReference>
<comment type="caution">
    <text evidence="1">The sequence shown here is derived from an EMBL/GenBank/DDBJ whole genome shotgun (WGS) entry which is preliminary data.</text>
</comment>
<organism evidence="1 2">
    <name type="scientific">Melia azedarach</name>
    <name type="common">Chinaberry tree</name>
    <dbReference type="NCBI Taxonomy" id="155640"/>
    <lineage>
        <taxon>Eukaryota</taxon>
        <taxon>Viridiplantae</taxon>
        <taxon>Streptophyta</taxon>
        <taxon>Embryophyta</taxon>
        <taxon>Tracheophyta</taxon>
        <taxon>Spermatophyta</taxon>
        <taxon>Magnoliopsida</taxon>
        <taxon>eudicotyledons</taxon>
        <taxon>Gunneridae</taxon>
        <taxon>Pentapetalae</taxon>
        <taxon>rosids</taxon>
        <taxon>malvids</taxon>
        <taxon>Sapindales</taxon>
        <taxon>Meliaceae</taxon>
        <taxon>Melia</taxon>
    </lineage>
</organism>
<protein>
    <submittedName>
        <fullName evidence="1">Serine/threonine-protein phosphatase 7 long form-like</fullName>
    </submittedName>
</protein>
<proteinExistence type="predicted"/>
<reference evidence="1 2" key="1">
    <citation type="journal article" date="2023" name="Science">
        <title>Complex scaffold remodeling in plant triterpene biosynthesis.</title>
        <authorList>
            <person name="De La Pena R."/>
            <person name="Hodgson H."/>
            <person name="Liu J.C."/>
            <person name="Stephenson M.J."/>
            <person name="Martin A.C."/>
            <person name="Owen C."/>
            <person name="Harkess A."/>
            <person name="Leebens-Mack J."/>
            <person name="Jimenez L.E."/>
            <person name="Osbourn A."/>
            <person name="Sattely E.S."/>
        </authorList>
    </citation>
    <scope>NUCLEOTIDE SEQUENCE [LARGE SCALE GENOMIC DNA]</scope>
    <source>
        <strain evidence="2">cv. JPN11</strain>
        <tissue evidence="1">Leaf</tissue>
    </source>
</reference>
<dbReference type="Proteomes" id="UP001164539">
    <property type="component" value="Chromosome 1"/>
</dbReference>
<name>A0ACC1Z2Q2_MELAZ</name>
<evidence type="ECO:0000313" key="1">
    <source>
        <dbReference type="EMBL" id="KAJ4730330.1"/>
    </source>
</evidence>
<gene>
    <name evidence="1" type="ORF">OWV82_002979</name>
</gene>
<sequence>MLWLIFVGSMQYFSWSLTFILDRVCFNQLVLMLLLEASMDSCATNFGPIGGSVGVINSDVTNPGPIDKSVLYEQEKHISSAVWEGQERGALRCHEHTSKLSEWRLTKKQIELVDKAGFRYLRQIPSISLDNPLISALVERWRMETNTFHLTVGEMTITLKDVALLLGLPIDGEPVLGVTYTSCNKVCERFLGKVPESGYMSGGMVKLSWLKEYFSLCPEDASMGNVECHTRAYLLYLVGSTIFSTTTGNKVPVMYLPLFENFDKAGKYAWGAAALAFLYRALGKASLKSQSTISGCLTLIQCWSYYHLNVGRPKLKEDPACDHFPFVLRWKRKQNAVTVKNDVVFYRNALDSLKACDVDWLPYKNVDSIVIPDSVQSSLILGRSKTMLICFDKAERHLPDRCLRQHGMPQSIPQDVPHWERKSRGVDSGVDLSGKMEAEINEWLHRHLNIVQSGDGADANEYIHWYLKITRKFIGTPTAPSSEYPRTVRFRTKKKRMSAGLRDIACIADTFSIKGLDPQQLESISRIRDTAHYCLGDEIGAAAGIPTTFQIEREKILERKGSIMSNTSGKRKWKDDMACFYATGRDSQSHFSGATIEDDQVQLYHYDGDFDHLQTEPGKRVRKKERVRRKPNGKSKKDNSTRCLATSKEDQFQFSSAPGKNDQVQLCSDEFDQLQLQHLDSPISDSQLYLTDGEDANTRQCHCDSKVDQSQPCQAACEGDTFQLAANRVSEDVNLQQFCAYTKDDVSEPCQAAGKGTNSQQYPTDIRDVQSQLC</sequence>
<keyword evidence="2" id="KW-1185">Reference proteome</keyword>
<accession>A0ACC1Z2Q2</accession>
<evidence type="ECO:0000313" key="2">
    <source>
        <dbReference type="Proteomes" id="UP001164539"/>
    </source>
</evidence>